<dbReference type="InterPro" id="IPR016024">
    <property type="entry name" value="ARM-type_fold"/>
</dbReference>
<evidence type="ECO:0000256" key="5">
    <source>
        <dbReference type="ARBA" id="ARBA00022927"/>
    </source>
</evidence>
<dbReference type="InterPro" id="IPR032629">
    <property type="entry name" value="DCB_dom"/>
</dbReference>
<dbReference type="SUPFAM" id="SSF48371">
    <property type="entry name" value="ARM repeat"/>
    <property type="match status" value="1"/>
</dbReference>
<keyword evidence="10" id="KW-1185">Reference proteome</keyword>
<dbReference type="Gene3D" id="1.10.220.20">
    <property type="match status" value="1"/>
</dbReference>
<keyword evidence="4" id="KW-0963">Cytoplasm</keyword>
<dbReference type="Pfam" id="PF12783">
    <property type="entry name" value="Sec7-like_HUS"/>
    <property type="match status" value="2"/>
</dbReference>
<feature type="compositionally biased region" description="Polar residues" evidence="7">
    <location>
        <begin position="886"/>
        <end position="901"/>
    </location>
</feature>
<feature type="compositionally biased region" description="Polar residues" evidence="7">
    <location>
        <begin position="1228"/>
        <end position="1238"/>
    </location>
</feature>
<dbReference type="Pfam" id="PF09324">
    <property type="entry name" value="Sec7-like_HDS"/>
    <property type="match status" value="1"/>
</dbReference>
<evidence type="ECO:0000256" key="3">
    <source>
        <dbReference type="ARBA" id="ARBA00022448"/>
    </source>
</evidence>
<feature type="region of interest" description="Disordered" evidence="7">
    <location>
        <begin position="2126"/>
        <end position="2153"/>
    </location>
</feature>
<feature type="compositionally biased region" description="Basic and acidic residues" evidence="7">
    <location>
        <begin position="1320"/>
        <end position="1329"/>
    </location>
</feature>
<dbReference type="SMART" id="SM00222">
    <property type="entry name" value="Sec7"/>
    <property type="match status" value="1"/>
</dbReference>
<keyword evidence="5" id="KW-0653">Protein transport</keyword>
<proteinExistence type="predicted"/>
<feature type="compositionally biased region" description="Low complexity" evidence="7">
    <location>
        <begin position="26"/>
        <end position="36"/>
    </location>
</feature>
<evidence type="ECO:0000256" key="2">
    <source>
        <dbReference type="ARBA" id="ARBA00004496"/>
    </source>
</evidence>
<feature type="compositionally biased region" description="Polar residues" evidence="7">
    <location>
        <begin position="563"/>
        <end position="581"/>
    </location>
</feature>
<dbReference type="InterPro" id="IPR032691">
    <property type="entry name" value="Mon2/Sec7/BIG1-like_HUS"/>
</dbReference>
<dbReference type="GO" id="GO:0015031">
    <property type="term" value="P:protein transport"/>
    <property type="evidence" value="ECO:0007669"/>
    <property type="project" value="UniProtKB-KW"/>
</dbReference>
<comment type="caution">
    <text evidence="9">The sequence shown here is derived from an EMBL/GenBank/DDBJ whole genome shotgun (WGS) entry which is preliminary data.</text>
</comment>
<dbReference type="FunFam" id="1.10.1000.11:FF:000003">
    <property type="entry name" value="Brefeldin A-inhibited guanine nucleotide-exchange protein 1"/>
    <property type="match status" value="1"/>
</dbReference>
<accession>A0A9W7ZZ46</accession>
<evidence type="ECO:0000313" key="9">
    <source>
        <dbReference type="EMBL" id="KAJ1916322.1"/>
    </source>
</evidence>
<feature type="compositionally biased region" description="Polar residues" evidence="7">
    <location>
        <begin position="1657"/>
        <end position="1668"/>
    </location>
</feature>
<name>A0A9W7ZZ46_9FUNG</name>
<feature type="compositionally biased region" description="Basic and acidic residues" evidence="7">
    <location>
        <begin position="97"/>
        <end position="114"/>
    </location>
</feature>
<feature type="region of interest" description="Disordered" evidence="7">
    <location>
        <begin position="2231"/>
        <end position="2256"/>
    </location>
</feature>
<dbReference type="GO" id="GO:0016020">
    <property type="term" value="C:membrane"/>
    <property type="evidence" value="ECO:0007669"/>
    <property type="project" value="UniProtKB-SubCell"/>
</dbReference>
<feature type="compositionally biased region" description="Polar residues" evidence="7">
    <location>
        <begin position="999"/>
        <end position="1011"/>
    </location>
</feature>
<reference evidence="9" key="1">
    <citation type="submission" date="2022-07" db="EMBL/GenBank/DDBJ databases">
        <title>Phylogenomic reconstructions and comparative analyses of Kickxellomycotina fungi.</title>
        <authorList>
            <person name="Reynolds N.K."/>
            <person name="Stajich J.E."/>
            <person name="Barry K."/>
            <person name="Grigoriev I.V."/>
            <person name="Crous P."/>
            <person name="Smith M.E."/>
        </authorList>
    </citation>
    <scope>NUCLEOTIDE SEQUENCE</scope>
    <source>
        <strain evidence="9">NBRC 100468</strain>
    </source>
</reference>
<feature type="compositionally biased region" description="Polar residues" evidence="7">
    <location>
        <begin position="1631"/>
        <end position="1642"/>
    </location>
</feature>
<dbReference type="OrthoDB" id="18431at2759"/>
<gene>
    <name evidence="9" type="primary">SEC7</name>
    <name evidence="9" type="ORF">H4219_003850</name>
</gene>
<feature type="region of interest" description="Disordered" evidence="7">
    <location>
        <begin position="1"/>
        <end position="188"/>
    </location>
</feature>
<dbReference type="PANTHER" id="PTHR10663">
    <property type="entry name" value="GUANYL-NUCLEOTIDE EXCHANGE FACTOR"/>
    <property type="match status" value="1"/>
</dbReference>
<dbReference type="Pfam" id="PF01369">
    <property type="entry name" value="Sec7"/>
    <property type="match status" value="1"/>
</dbReference>
<dbReference type="SUPFAM" id="SSF48425">
    <property type="entry name" value="Sec7 domain"/>
    <property type="match status" value="1"/>
</dbReference>
<feature type="compositionally biased region" description="Polar residues" evidence="7">
    <location>
        <begin position="117"/>
        <end position="133"/>
    </location>
</feature>
<dbReference type="PROSITE" id="PS50190">
    <property type="entry name" value="SEC7"/>
    <property type="match status" value="1"/>
</dbReference>
<dbReference type="InterPro" id="IPR000904">
    <property type="entry name" value="Sec7_dom"/>
</dbReference>
<dbReference type="GO" id="GO:0032012">
    <property type="term" value="P:regulation of ARF protein signal transduction"/>
    <property type="evidence" value="ECO:0007669"/>
    <property type="project" value="InterPro"/>
</dbReference>
<dbReference type="Pfam" id="PF20252">
    <property type="entry name" value="BIG2_C"/>
    <property type="match status" value="1"/>
</dbReference>
<feature type="region of interest" description="Disordered" evidence="7">
    <location>
        <begin position="544"/>
        <end position="581"/>
    </location>
</feature>
<dbReference type="Pfam" id="PF16213">
    <property type="entry name" value="DCB"/>
    <property type="match status" value="1"/>
</dbReference>
<feature type="region of interest" description="Disordered" evidence="7">
    <location>
        <begin position="1619"/>
        <end position="1680"/>
    </location>
</feature>
<dbReference type="Gene3D" id="1.10.1000.11">
    <property type="entry name" value="Arf Nucleotide-binding Site Opener,domain 2"/>
    <property type="match status" value="1"/>
</dbReference>
<evidence type="ECO:0000256" key="6">
    <source>
        <dbReference type="ARBA" id="ARBA00023136"/>
    </source>
</evidence>
<dbReference type="GO" id="GO:0005794">
    <property type="term" value="C:Golgi apparatus"/>
    <property type="evidence" value="ECO:0007669"/>
    <property type="project" value="UniProtKB-ARBA"/>
</dbReference>
<feature type="region of interest" description="Disordered" evidence="7">
    <location>
        <begin position="1223"/>
        <end position="1242"/>
    </location>
</feature>
<organism evidence="9 10">
    <name type="scientific">Mycoemilia scoparia</name>
    <dbReference type="NCBI Taxonomy" id="417184"/>
    <lineage>
        <taxon>Eukaryota</taxon>
        <taxon>Fungi</taxon>
        <taxon>Fungi incertae sedis</taxon>
        <taxon>Zoopagomycota</taxon>
        <taxon>Kickxellomycotina</taxon>
        <taxon>Kickxellomycetes</taxon>
        <taxon>Kickxellales</taxon>
        <taxon>Kickxellaceae</taxon>
        <taxon>Mycoemilia</taxon>
    </lineage>
</organism>
<feature type="region of interest" description="Disordered" evidence="7">
    <location>
        <begin position="634"/>
        <end position="657"/>
    </location>
</feature>
<dbReference type="InterPro" id="IPR035999">
    <property type="entry name" value="Sec7_dom_sf"/>
</dbReference>
<dbReference type="EMBL" id="JANBPU010000107">
    <property type="protein sequence ID" value="KAJ1916322.1"/>
    <property type="molecule type" value="Genomic_DNA"/>
</dbReference>
<feature type="compositionally biased region" description="Polar residues" evidence="7">
    <location>
        <begin position="53"/>
        <end position="70"/>
    </location>
</feature>
<feature type="region of interest" description="Disordered" evidence="7">
    <location>
        <begin position="2421"/>
        <end position="2447"/>
    </location>
</feature>
<dbReference type="InterPro" id="IPR023394">
    <property type="entry name" value="Sec7_C_sf"/>
</dbReference>
<protein>
    <submittedName>
        <fullName evidence="9">Guanine nucleotide exchange protein for ADP-robosylation factor</fullName>
    </submittedName>
</protein>
<dbReference type="InterPro" id="IPR015403">
    <property type="entry name" value="Mon2/Sec7/BIG1-like_HDS"/>
</dbReference>
<evidence type="ECO:0000259" key="8">
    <source>
        <dbReference type="PROSITE" id="PS50190"/>
    </source>
</evidence>
<dbReference type="PANTHER" id="PTHR10663:SF375">
    <property type="entry name" value="LD29171P"/>
    <property type="match status" value="1"/>
</dbReference>
<evidence type="ECO:0000256" key="4">
    <source>
        <dbReference type="ARBA" id="ARBA00022490"/>
    </source>
</evidence>
<dbReference type="Proteomes" id="UP001150538">
    <property type="component" value="Unassembled WGS sequence"/>
</dbReference>
<feature type="compositionally biased region" description="Low complexity" evidence="7">
    <location>
        <begin position="2232"/>
        <end position="2256"/>
    </location>
</feature>
<evidence type="ECO:0000313" key="10">
    <source>
        <dbReference type="Proteomes" id="UP001150538"/>
    </source>
</evidence>
<feature type="domain" description="SEC7" evidence="8">
    <location>
        <begin position="1020"/>
        <end position="1210"/>
    </location>
</feature>
<keyword evidence="3" id="KW-0813">Transport</keyword>
<dbReference type="InterPro" id="IPR046455">
    <property type="entry name" value="Sec7/BIG1-like_C"/>
</dbReference>
<sequence length="2590" mass="285710">MSEVLSAVGNANGHESIDLERKSQDSIQMSSSAHSRSSSEDEDNGANGADSKVSFSSTEHNKITTATTQHFPPPATATSSYEDEEDSYYSEASMQQHSDDGSGRKKQSSDHSDLDQESTPNTSNQPAHSQGASDINDPAVQSDGSHNSLNSAPLPPPLELESTDQNGGGGGDKNEQKPASTHPNTPLPSLVMVIGTFEKLMDTWDGRRKSMKLILTETVDTLKKKADSANSVANNEFGDQSYHTSSRLTRSEADTVLKALEMSCETQSQACMVLALDCIEKIVSYHYLDPLVVPMLQPPQPSTAKSIDTPEYTEFQKQLKDDYIFGQTLGSRIVTMICNCLRSKSTPEAVQLQIVKALLTTVSMSSLPVHLGTLQYAVRTMYNVYLLCKNPGTQTIAQGALAQIIHLVFSRVPLGYTQLQESNDAESGMTYNKDTVDDASSMYSPQPPDSAITNAEFKTKEHDKAADGLMVDSSLNNIYIRDAFLVFRSLCKISMKNGEKENIGDMNSIPMRARALALHLIDMVLTGHMDVFTTSLVYLRMSSSGGGGGGSGENKCDPKSTENTKSGPVSSPQQGQNSHYLSSVSEELKQTYPVGLGSGPSRKDDIDNVNEEEEMASNARATIKASQAASEAVQKSHDSINIGENKNAASTTNSTDDIKPATYIGDSGKSNQSDSVVAVPFIAVIKQYLSLSLSQNLVSGTKTILSAALSIFEKTVLCLRHYFKHECELIFKEIILPMLEMKYATTPMQRDLLIASLAKVLSDPQLVVELYLNYDCDSDASVNVFERLVEVLAKISGSIVTYSGSRKSSSSTYTNSYYSEYHGFVSDSEAWNHIRSKQTVFSTSADNTYFAQQQQQQQLQRKLSLHQPVASTETIPQDRLSKRESVSTQTPQIDRPSVSSTNNLPYIGGLDKNLTLQAAQAQASGAKIDDYLIRQHCLDALTALLQSMVVWSDRPTNKPLHDTTATAVAASSLGANPQESREISVETSNTNNRDESVADDNSTITATTSATFGKDDDPEQLQNIKRRKEKFTEALKLFNHKPKKGVKRWIDDEFILSSDPKDIARFLLTNTTAGINKAQLGEYLGEGDAENIAVMHAFVDLMDFTNQRFVSALRQFLQAFRLPGESQKIDRFMLKFAERYVMGNPDVFANADAAYVLAYSVIMLNTDLHSAQVKRRMTKDQFIANNRGINDNSDLPEQMLVAIYDEIGRDEIILKDDPLGETVKKSQDSSYGFMQRSSGLGGGRRVEPIVYYEASQTMAQKAEESLRRIARNRKIRRVSQLRSDHHYQYHGKTSESSSRGHGGSDSPIASAASATFDEQADARTSRESTRSGTDGEDERANLMSDSMVASTNTLSVLLDVADFTRASRAEHVAPMFKAIWAPVLAALSSPMQTSHDPFVISTCLLGFQCGIAISCRFRMNVERSAYVTTLANFTSLANLAEIRHKNIEAIHSFLEVAASRPDIGDGLGDHWLDILKCVSQLERLQQLIQVPMYETAHHYQGNGGNGGPDTGPLAIPATVLLSTNPRASMSLRRTSMQSSSSSAVTGLFGFGGGSSNASKYPQIPKVLVSDLASLGVSSQALVVAVDRIFTSSVSLSGAGIVNFVRALSQVSWDEIESSTGHYNASHGRKPSNATVSSQTSSNMGGGDASVASVVSSNKPGRSNQLHHQATTATANTTSPPPRMYSLQKIVEISYYNMGRIRVEWAQVWAILGEHFNRAGSHPDPRVVAFTLDSLRQLSMKFLEKEELPHFQFQKDFLRPFSYVLETSALGTIGSGVKDMVLQCVLQIVRSAAHNIRSGWKAIFYVAQAAARDPEEAINEQGFRLAKECANNHTKQMWYWSVQESLQQSAKGGSATNAAVLDTPIDCGKKSESVDTVTPIMVGSEYFNEMIDCLNEYVMNSDLRPRIALQALHVMRDIVSKVAKDVESLLPQSYGGKVTKENCETACASPTEYDVYFQLFTPLFKAMHEVVMRANDLEVRTGALDTLFSFMKEYGKYFSATSWESLLTTRVFSIFEDLQYPHNSHRFTTVDDLELWFSTTLIKALRHVIELFTLYFEHHLERYFSNVLQLLKLCIVQPSKTLIEIGVICLQELVESNYSRFDEESWNHLCALVVDLFQWSQPNTLLRPTATRTNQPENSSNKEEVDDDDDDVPLISRKQNGRNSLFVSPHRGLVSNGVFGETTASRMDGGPNAGSGSNSYNRIKLKCLLQLQLIKLLDQLLTLPHSCIENSRSPLIPTSTPEPSSTPTGNSNTTTLPVNPLVGYNYTSIPKSRITLDPLTSTSGTHDIAPHISSHHLLCLLDCLEQSRDFAHRFNCNIPLRQKLVEVGIVPQMPSLLKQETSSALASLRILGRMYLEALREQDDNETNKNLKESVSQKNLSSKWKFLESHSHKDRKVVQEEIEDKFVSLMLMVLTSFNGISPDDRLGRPTSPQSGDADAGAEFQDDERNNKHNVTTLSWLSDKHTGRGTKTKETTISEHDLLLHPKYRKEWRKCVYMVLSFLPHLAIIPVVNSTATATTNSKKQKAKVDEIKELFRSHPFVSAMSKLYPQLIRTIGAAAENEDFELISWCQVILAAIGQIHGICPDTIKFA</sequence>
<feature type="region of interest" description="Disordered" evidence="7">
    <location>
        <begin position="971"/>
        <end position="1018"/>
    </location>
</feature>
<feature type="compositionally biased region" description="Basic and acidic residues" evidence="7">
    <location>
        <begin position="15"/>
        <end position="24"/>
    </location>
</feature>
<feature type="region of interest" description="Disordered" evidence="7">
    <location>
        <begin position="863"/>
        <end position="901"/>
    </location>
</feature>
<feature type="compositionally biased region" description="Polar residues" evidence="7">
    <location>
        <begin position="2126"/>
        <end position="2138"/>
    </location>
</feature>
<evidence type="ECO:0000256" key="1">
    <source>
        <dbReference type="ARBA" id="ARBA00004370"/>
    </source>
</evidence>
<feature type="region of interest" description="Disordered" evidence="7">
    <location>
        <begin position="1280"/>
        <end position="1338"/>
    </location>
</feature>
<evidence type="ECO:0000256" key="7">
    <source>
        <dbReference type="SAM" id="MobiDB-lite"/>
    </source>
</evidence>
<dbReference type="CDD" id="cd00171">
    <property type="entry name" value="Sec7"/>
    <property type="match status" value="1"/>
</dbReference>
<comment type="subcellular location">
    <subcellularLocation>
        <location evidence="2">Cytoplasm</location>
    </subcellularLocation>
    <subcellularLocation>
        <location evidence="1">Membrane</location>
    </subcellularLocation>
</comment>
<keyword evidence="6" id="KW-0472">Membrane</keyword>
<feature type="compositionally biased region" description="Polar residues" evidence="7">
    <location>
        <begin position="642"/>
        <end position="655"/>
    </location>
</feature>
<dbReference type="GO" id="GO:0005085">
    <property type="term" value="F:guanyl-nucleotide exchange factor activity"/>
    <property type="evidence" value="ECO:0007669"/>
    <property type="project" value="InterPro"/>
</dbReference>